<dbReference type="PROSITE" id="PS00137">
    <property type="entry name" value="SUBTILASE_HIS"/>
    <property type="match status" value="1"/>
</dbReference>
<evidence type="ECO:0000259" key="10">
    <source>
        <dbReference type="Pfam" id="PF00082"/>
    </source>
</evidence>
<dbReference type="Pfam" id="PF00082">
    <property type="entry name" value="Peptidase_S8"/>
    <property type="match status" value="1"/>
</dbReference>
<dbReference type="InterPro" id="IPR036852">
    <property type="entry name" value="Peptidase_S8/S53_dom_sf"/>
</dbReference>
<evidence type="ECO:0000256" key="1">
    <source>
        <dbReference type="ARBA" id="ARBA00011073"/>
    </source>
</evidence>
<dbReference type="GO" id="GO:0004252">
    <property type="term" value="F:serine-type endopeptidase activity"/>
    <property type="evidence" value="ECO:0007669"/>
    <property type="project" value="UniProtKB-UniRule"/>
</dbReference>
<comment type="similarity">
    <text evidence="1 7 8">Belongs to the peptidase S8 family.</text>
</comment>
<dbReference type="Proteomes" id="UP000053099">
    <property type="component" value="Unassembled WGS sequence"/>
</dbReference>
<feature type="active site" description="Charge relay system" evidence="6 7">
    <location>
        <position position="347"/>
    </location>
</feature>
<evidence type="ECO:0000313" key="11">
    <source>
        <dbReference type="EMBL" id="KPD30001.1"/>
    </source>
</evidence>
<evidence type="ECO:0000256" key="3">
    <source>
        <dbReference type="ARBA" id="ARBA00022723"/>
    </source>
</evidence>
<dbReference type="InterPro" id="IPR023827">
    <property type="entry name" value="Peptidase_S8_Asp-AS"/>
</dbReference>
<dbReference type="PANTHER" id="PTHR43806:SF11">
    <property type="entry name" value="CEREVISIN-RELATED"/>
    <property type="match status" value="1"/>
</dbReference>
<proteinExistence type="inferred from homology"/>
<dbReference type="EMBL" id="LJJR01000019">
    <property type="protein sequence ID" value="KPD30001.1"/>
    <property type="molecule type" value="Genomic_DNA"/>
</dbReference>
<gene>
    <name evidence="11" type="ORF">AN926_07295</name>
</gene>
<keyword evidence="2 7" id="KW-0645">Protease</keyword>
<evidence type="ECO:0000313" key="12">
    <source>
        <dbReference type="Proteomes" id="UP000053099"/>
    </source>
</evidence>
<evidence type="ECO:0000256" key="9">
    <source>
        <dbReference type="SAM" id="SignalP"/>
    </source>
</evidence>
<dbReference type="PROSITE" id="PS00136">
    <property type="entry name" value="SUBTILASE_ASP"/>
    <property type="match status" value="1"/>
</dbReference>
<dbReference type="GO" id="GO:0046872">
    <property type="term" value="F:metal ion binding"/>
    <property type="evidence" value="ECO:0007669"/>
    <property type="project" value="UniProtKB-KW"/>
</dbReference>
<dbReference type="InterPro" id="IPR015500">
    <property type="entry name" value="Peptidase_S8_subtilisin-rel"/>
</dbReference>
<comment type="caution">
    <text evidence="11">The sequence shown here is derived from an EMBL/GenBank/DDBJ whole genome shotgun (WGS) entry which is preliminary data.</text>
</comment>
<dbReference type="PROSITE" id="PS00138">
    <property type="entry name" value="SUBTILASE_SER"/>
    <property type="match status" value="1"/>
</dbReference>
<evidence type="ECO:0000256" key="7">
    <source>
        <dbReference type="PROSITE-ProRule" id="PRU01240"/>
    </source>
</evidence>
<dbReference type="InterPro" id="IPR000209">
    <property type="entry name" value="Peptidase_S8/S53_dom"/>
</dbReference>
<evidence type="ECO:0000256" key="5">
    <source>
        <dbReference type="ARBA" id="ARBA00022825"/>
    </source>
</evidence>
<dbReference type="InterPro" id="IPR034202">
    <property type="entry name" value="Subtilisin_Carlsberg-like"/>
</dbReference>
<feature type="active site" description="Charge relay system" evidence="6 7">
    <location>
        <position position="137"/>
    </location>
</feature>
<protein>
    <submittedName>
        <fullName evidence="11">Subtilisin BPN</fullName>
    </submittedName>
</protein>
<keyword evidence="9" id="KW-0732">Signal</keyword>
<dbReference type="PATRIC" id="fig|37636.3.peg.533"/>
<feature type="signal peptide" evidence="9">
    <location>
        <begin position="1"/>
        <end position="20"/>
    </location>
</feature>
<organism evidence="11 12">
    <name type="scientific">Thermus scotoductus</name>
    <dbReference type="NCBI Taxonomy" id="37636"/>
    <lineage>
        <taxon>Bacteria</taxon>
        <taxon>Thermotogati</taxon>
        <taxon>Deinococcota</taxon>
        <taxon>Deinococci</taxon>
        <taxon>Thermales</taxon>
        <taxon>Thermaceae</taxon>
        <taxon>Thermus</taxon>
    </lineage>
</organism>
<feature type="chain" id="PRO_5005865179" evidence="9">
    <location>
        <begin position="21"/>
        <end position="404"/>
    </location>
</feature>
<dbReference type="PANTHER" id="PTHR43806">
    <property type="entry name" value="PEPTIDASE S8"/>
    <property type="match status" value="1"/>
</dbReference>
<evidence type="ECO:0000256" key="8">
    <source>
        <dbReference type="RuleBase" id="RU003355"/>
    </source>
</evidence>
<reference evidence="11 12" key="1">
    <citation type="submission" date="2015-09" db="EMBL/GenBank/DDBJ databases">
        <title>Draft genome sequence of Thermus scotoductus strain K1 isolated from a geothermal spring in Nagorno-Karabakh, Armenia.</title>
        <authorList>
            <person name="Saghatelyan A."/>
            <person name="Poghosyan L."/>
            <person name="Panosyan H."/>
            <person name="Birkeland N.-K."/>
        </authorList>
    </citation>
    <scope>NUCLEOTIDE SEQUENCE [LARGE SCALE GENOMIC DNA]</scope>
    <source>
        <strain evidence="11 12">K1</strain>
    </source>
</reference>
<dbReference type="AlphaFoldDB" id="A0A0N0ZS37"/>
<feature type="active site" description="Charge relay system" evidence="6 7">
    <location>
        <position position="173"/>
    </location>
</feature>
<sequence length="404" mass="42358">MKKLILALSLLVLAACQQQATVQPQALREAGQTYIAILEPTASPTLPARFSERLAALERAHGLSIPAEDRLEALGAVILRNLTPTQAQRLAQDPRVYALTPDQEVKAYAQTIPWGVDRIGAPTTTAKGANVSVYVVDTGIKVGHEDLTNLMGGYAVVKCRGKCRTAYDDDNGHGTHVAGTVAAVNNSVGVLGVAPAAELWAVKVLSGSGSGSTSGIVQGINWVIGHNNGGKPKVINMSLGGSGTDDQDGQYCPSTRSTNAFHNVIQKAVCDYRITVVVAAGNEGDNAANHTPAAYDEVITVSATNSQDDWPSWSNYGPDVDLAAPGVSILSTWNSSTTSYNTISGTSMASPHVAGAAALVLSRYPSYTPAQVKQALLQNAESTATWQNTSGNPHPEPFLNVRGF</sequence>
<dbReference type="InterPro" id="IPR022398">
    <property type="entry name" value="Peptidase_S8_His-AS"/>
</dbReference>
<evidence type="ECO:0000256" key="2">
    <source>
        <dbReference type="ARBA" id="ARBA00022670"/>
    </source>
</evidence>
<keyword evidence="5 7" id="KW-0720">Serine protease</keyword>
<feature type="domain" description="Peptidase S8/S53" evidence="10">
    <location>
        <begin position="128"/>
        <end position="388"/>
    </location>
</feature>
<keyword evidence="3" id="KW-0479">Metal-binding</keyword>
<evidence type="ECO:0000256" key="6">
    <source>
        <dbReference type="PIRSR" id="PIRSR615500-1"/>
    </source>
</evidence>
<dbReference type="GO" id="GO:0005615">
    <property type="term" value="C:extracellular space"/>
    <property type="evidence" value="ECO:0007669"/>
    <property type="project" value="TreeGrafter"/>
</dbReference>
<dbReference type="InterPro" id="IPR050131">
    <property type="entry name" value="Peptidase_S8_subtilisin-like"/>
</dbReference>
<accession>A0A0N0ZS37</accession>
<dbReference type="CDD" id="cd07477">
    <property type="entry name" value="Peptidases_S8_Subtilisin_subset"/>
    <property type="match status" value="1"/>
</dbReference>
<dbReference type="PROSITE" id="PS51257">
    <property type="entry name" value="PROKAR_LIPOPROTEIN"/>
    <property type="match status" value="1"/>
</dbReference>
<dbReference type="Gene3D" id="3.40.50.200">
    <property type="entry name" value="Peptidase S8/S53 domain"/>
    <property type="match status" value="1"/>
</dbReference>
<dbReference type="PRINTS" id="PR00723">
    <property type="entry name" value="SUBTILISIN"/>
</dbReference>
<dbReference type="SUPFAM" id="SSF52743">
    <property type="entry name" value="Subtilisin-like"/>
    <property type="match status" value="1"/>
</dbReference>
<dbReference type="InterPro" id="IPR023828">
    <property type="entry name" value="Peptidase_S8_Ser-AS"/>
</dbReference>
<dbReference type="PROSITE" id="PS51892">
    <property type="entry name" value="SUBTILASE"/>
    <property type="match status" value="1"/>
</dbReference>
<dbReference type="GO" id="GO:0006508">
    <property type="term" value="P:proteolysis"/>
    <property type="evidence" value="ECO:0007669"/>
    <property type="project" value="UniProtKB-KW"/>
</dbReference>
<evidence type="ECO:0000256" key="4">
    <source>
        <dbReference type="ARBA" id="ARBA00022801"/>
    </source>
</evidence>
<keyword evidence="4 7" id="KW-0378">Hydrolase</keyword>
<name>A0A0N0ZS37_THESC</name>